<keyword evidence="2" id="KW-1015">Disulfide bond</keyword>
<evidence type="ECO:0000256" key="4">
    <source>
        <dbReference type="SAM" id="SignalP"/>
    </source>
</evidence>
<feature type="signal peptide" evidence="4">
    <location>
        <begin position="1"/>
        <end position="23"/>
    </location>
</feature>
<evidence type="ECO:0000256" key="3">
    <source>
        <dbReference type="SAM" id="Coils"/>
    </source>
</evidence>
<reference evidence="6 7" key="1">
    <citation type="submission" date="2020-08" db="EMBL/GenBank/DDBJ databases">
        <authorList>
            <person name="Hejnol A."/>
        </authorList>
    </citation>
    <scope>NUCLEOTIDE SEQUENCE [LARGE SCALE GENOMIC DNA]</scope>
</reference>
<dbReference type="OrthoDB" id="28322at2759"/>
<dbReference type="Pfam" id="PF13015">
    <property type="entry name" value="PRKCSH_1"/>
    <property type="match status" value="1"/>
</dbReference>
<dbReference type="InterPro" id="IPR036607">
    <property type="entry name" value="PRKCSH"/>
</dbReference>
<evidence type="ECO:0000313" key="7">
    <source>
        <dbReference type="Proteomes" id="UP000549394"/>
    </source>
</evidence>
<sequence length="285" mass="33246">MTVNSIFCLICMTLPFFIVTVLSKKTPIRVVEEPTSFGNSFQSNFHNPNELHKRVDAANFIGPEHLKHIYGRCFTLIDNAYKYSFCPFDNVTQHEQNFRWNPYNGILGVWSYWETKDGYFQSMIFKNGDDCNNLEKGAITRSVKVHLLCGTDNNVTKVWEPTTCNYELNFSTPLVCHKDSLLIYPMLNQSLRKEIDEIENDLESEILSKEGYKARVKKVYIEAGIIKEQGNFIKEVTTKSNTLNESLDKERHCGKEEIEELRKLRRKVKNYEQILRENNITFNNT</sequence>
<comment type="caution">
    <text evidence="6">The sequence shown here is derived from an EMBL/GenBank/DDBJ whole genome shotgun (WGS) entry which is preliminary data.</text>
</comment>
<dbReference type="InterPro" id="IPR044865">
    <property type="entry name" value="MRH_dom"/>
</dbReference>
<feature type="domain" description="MRH" evidence="5">
    <location>
        <begin position="71"/>
        <end position="178"/>
    </location>
</feature>
<proteinExistence type="predicted"/>
<evidence type="ECO:0000256" key="2">
    <source>
        <dbReference type="ARBA" id="ARBA00023157"/>
    </source>
</evidence>
<organism evidence="6 7">
    <name type="scientific">Dimorphilus gyrociliatus</name>
    <dbReference type="NCBI Taxonomy" id="2664684"/>
    <lineage>
        <taxon>Eukaryota</taxon>
        <taxon>Metazoa</taxon>
        <taxon>Spiralia</taxon>
        <taxon>Lophotrochozoa</taxon>
        <taxon>Annelida</taxon>
        <taxon>Polychaeta</taxon>
        <taxon>Polychaeta incertae sedis</taxon>
        <taxon>Dinophilidae</taxon>
        <taxon>Dimorphilus</taxon>
    </lineage>
</organism>
<dbReference type="SUPFAM" id="SSF50911">
    <property type="entry name" value="Mannose 6-phosphate receptor domain"/>
    <property type="match status" value="1"/>
</dbReference>
<protein>
    <submittedName>
        <fullName evidence="6">DgyrCDS4602</fullName>
    </submittedName>
</protein>
<accession>A0A7I8VH48</accession>
<gene>
    <name evidence="6" type="ORF">DGYR_LOCUS4365</name>
</gene>
<feature type="coiled-coil region" evidence="3">
    <location>
        <begin position="244"/>
        <end position="281"/>
    </location>
</feature>
<feature type="chain" id="PRO_5029516524" evidence="4">
    <location>
        <begin position="24"/>
        <end position="285"/>
    </location>
</feature>
<keyword evidence="7" id="KW-1185">Reference proteome</keyword>
<evidence type="ECO:0000313" key="6">
    <source>
        <dbReference type="EMBL" id="CAD5115646.1"/>
    </source>
</evidence>
<keyword evidence="3" id="KW-0175">Coiled coil</keyword>
<dbReference type="InterPro" id="IPR009011">
    <property type="entry name" value="Man6P_isomerase_rcpt-bd_dom_sf"/>
</dbReference>
<dbReference type="InterPro" id="IPR039794">
    <property type="entry name" value="Gtb1-like"/>
</dbReference>
<name>A0A7I8VH48_9ANNE</name>
<evidence type="ECO:0000256" key="1">
    <source>
        <dbReference type="ARBA" id="ARBA00022729"/>
    </source>
</evidence>
<keyword evidence="1 4" id="KW-0732">Signal</keyword>
<dbReference type="PANTHER" id="PTHR12630:SF6">
    <property type="entry name" value="N-ACETYLGLUCOSAMINE-1-PHOSPHOTRANSFERASE SUBUNIT GAMMA"/>
    <property type="match status" value="1"/>
</dbReference>
<dbReference type="PROSITE" id="PS51914">
    <property type="entry name" value="MRH"/>
    <property type="match status" value="1"/>
</dbReference>
<dbReference type="AlphaFoldDB" id="A0A7I8VH48"/>
<dbReference type="PANTHER" id="PTHR12630">
    <property type="entry name" value="N-LINKED OLIGOSACCHARIDE PROCESSING"/>
    <property type="match status" value="1"/>
</dbReference>
<dbReference type="GO" id="GO:0005794">
    <property type="term" value="C:Golgi apparatus"/>
    <property type="evidence" value="ECO:0007669"/>
    <property type="project" value="TreeGrafter"/>
</dbReference>
<dbReference type="EMBL" id="CAJFCJ010000006">
    <property type="protein sequence ID" value="CAD5115646.1"/>
    <property type="molecule type" value="Genomic_DNA"/>
</dbReference>
<dbReference type="Proteomes" id="UP000549394">
    <property type="component" value="Unassembled WGS sequence"/>
</dbReference>
<dbReference type="Gene3D" id="2.70.130.10">
    <property type="entry name" value="Mannose-6-phosphate receptor binding domain"/>
    <property type="match status" value="1"/>
</dbReference>
<evidence type="ECO:0000259" key="5">
    <source>
        <dbReference type="PROSITE" id="PS51914"/>
    </source>
</evidence>